<feature type="transmembrane region" description="Helical" evidence="6">
    <location>
        <begin position="155"/>
        <end position="174"/>
    </location>
</feature>
<evidence type="ECO:0000256" key="3">
    <source>
        <dbReference type="ARBA" id="ARBA00022989"/>
    </source>
</evidence>
<feature type="transmembrane region" description="Helical" evidence="6">
    <location>
        <begin position="392"/>
        <end position="412"/>
    </location>
</feature>
<dbReference type="GO" id="GO:0016020">
    <property type="term" value="C:membrane"/>
    <property type="evidence" value="ECO:0007669"/>
    <property type="project" value="UniProtKB-SubCell"/>
</dbReference>
<feature type="transmembrane region" description="Helical" evidence="6">
    <location>
        <begin position="180"/>
        <end position="203"/>
    </location>
</feature>
<keyword evidence="8" id="KW-1185">Reference proteome</keyword>
<keyword evidence="3 6" id="KW-1133">Transmembrane helix</keyword>
<feature type="transmembrane region" description="Helical" evidence="6">
    <location>
        <begin position="123"/>
        <end position="143"/>
    </location>
</feature>
<evidence type="ECO:0000256" key="2">
    <source>
        <dbReference type="ARBA" id="ARBA00022692"/>
    </source>
</evidence>
<dbReference type="InterPro" id="IPR011701">
    <property type="entry name" value="MFS"/>
</dbReference>
<evidence type="ECO:0000256" key="4">
    <source>
        <dbReference type="ARBA" id="ARBA00023136"/>
    </source>
</evidence>
<sequence>MEDPVAVAEAHDSDRIQAEESTPLLRGNNTNTSHHHDNDETPKWYWPWPAAYWAAIPVIFLAGLSVGPAIAMTTPLIKLLFCERGIPDLFKDKKNRDHFGMLLGDKEEEDCDSAEYSAAIAKFAGIFASLTSVLVTLTVRFWNSLSDRIGRKQTMLVWAIGTTVAQTIPLLVYYNQGVSVYFIWVGGMIEGAVGSILGLIALVHSYAADVSHPEQRTVVFGRMIAGWYAGLGIGSAVGGLVAKNFGMIAVFWMMPVIAFIDVVYVMLIPESLTTAKLAGYNQPKLATSQSQATLIEIENNNSALEGSNADPSSNPIKPATVPRQQHNQPSWLDRIIRSCVPETLPNRLGGKYSVILLMITCFFALMSVMGAMYQSGNYLLYRFKWTGTELSYVAAVQGLSRLVSLTVLLPIIKRLAPTGAKSNPAIGISFDLKVMIMGLWLEALTMLIYAVTPVAEGFYVGGATGAIGSLFFPATRGILSQSVAPELLGQTLGTLATFESLAAVIAPSMFAWLYALTLETHPSMVFYVAAVAIMIASVLAISVARIHRKDMKRRA</sequence>
<dbReference type="Proteomes" id="UP001194580">
    <property type="component" value="Unassembled WGS sequence"/>
</dbReference>
<feature type="transmembrane region" description="Helical" evidence="6">
    <location>
        <begin position="248"/>
        <end position="267"/>
    </location>
</feature>
<dbReference type="Pfam" id="PF07690">
    <property type="entry name" value="MFS_1"/>
    <property type="match status" value="1"/>
</dbReference>
<accession>A0AAD4DEP9</accession>
<feature type="transmembrane region" description="Helical" evidence="6">
    <location>
        <begin position="224"/>
        <end position="242"/>
    </location>
</feature>
<dbReference type="SUPFAM" id="SSF103473">
    <property type="entry name" value="MFS general substrate transporter"/>
    <property type="match status" value="1"/>
</dbReference>
<name>A0AAD4DEP9_9FUNG</name>
<proteinExistence type="predicted"/>
<dbReference type="PANTHER" id="PTHR23507:SF1">
    <property type="entry name" value="FI18259P1-RELATED"/>
    <property type="match status" value="1"/>
</dbReference>
<reference evidence="7" key="1">
    <citation type="journal article" date="2020" name="Fungal Divers.">
        <title>Resolving the Mortierellaceae phylogeny through synthesis of multi-gene phylogenetics and phylogenomics.</title>
        <authorList>
            <person name="Vandepol N."/>
            <person name="Liber J."/>
            <person name="Desiro A."/>
            <person name="Na H."/>
            <person name="Kennedy M."/>
            <person name="Barry K."/>
            <person name="Grigoriev I.V."/>
            <person name="Miller A.N."/>
            <person name="O'Donnell K."/>
            <person name="Stajich J.E."/>
            <person name="Bonito G."/>
        </authorList>
    </citation>
    <scope>NUCLEOTIDE SEQUENCE</scope>
    <source>
        <strain evidence="7">NRRL 28262</strain>
    </source>
</reference>
<dbReference type="Gene3D" id="1.20.1250.20">
    <property type="entry name" value="MFS general substrate transporter like domains"/>
    <property type="match status" value="1"/>
</dbReference>
<organism evidence="7 8">
    <name type="scientific">Linnemannia exigua</name>
    <dbReference type="NCBI Taxonomy" id="604196"/>
    <lineage>
        <taxon>Eukaryota</taxon>
        <taxon>Fungi</taxon>
        <taxon>Fungi incertae sedis</taxon>
        <taxon>Mucoromycota</taxon>
        <taxon>Mortierellomycotina</taxon>
        <taxon>Mortierellomycetes</taxon>
        <taxon>Mortierellales</taxon>
        <taxon>Mortierellaceae</taxon>
        <taxon>Linnemannia</taxon>
    </lineage>
</organism>
<keyword evidence="4 6" id="KW-0472">Membrane</keyword>
<feature type="transmembrane region" description="Helical" evidence="6">
    <location>
        <begin position="354"/>
        <end position="372"/>
    </location>
</feature>
<feature type="transmembrane region" description="Helical" evidence="6">
    <location>
        <begin position="458"/>
        <end position="479"/>
    </location>
</feature>
<dbReference type="InterPro" id="IPR036259">
    <property type="entry name" value="MFS_trans_sf"/>
</dbReference>
<feature type="transmembrane region" description="Helical" evidence="6">
    <location>
        <begin position="524"/>
        <end position="544"/>
    </location>
</feature>
<feature type="transmembrane region" description="Helical" evidence="6">
    <location>
        <begin position="50"/>
        <end position="71"/>
    </location>
</feature>
<evidence type="ECO:0000256" key="1">
    <source>
        <dbReference type="ARBA" id="ARBA00004141"/>
    </source>
</evidence>
<dbReference type="PANTHER" id="PTHR23507">
    <property type="entry name" value="ZGC:174356"/>
    <property type="match status" value="1"/>
</dbReference>
<evidence type="ECO:0000256" key="6">
    <source>
        <dbReference type="SAM" id="Phobius"/>
    </source>
</evidence>
<keyword evidence="2 6" id="KW-0812">Transmembrane</keyword>
<evidence type="ECO:0000313" key="7">
    <source>
        <dbReference type="EMBL" id="KAG0276227.1"/>
    </source>
</evidence>
<evidence type="ECO:0000313" key="8">
    <source>
        <dbReference type="Proteomes" id="UP001194580"/>
    </source>
</evidence>
<gene>
    <name evidence="7" type="ORF">BGZ95_007824</name>
</gene>
<comment type="subcellular location">
    <subcellularLocation>
        <location evidence="1">Membrane</location>
        <topology evidence="1">Multi-pass membrane protein</topology>
    </subcellularLocation>
</comment>
<feature type="compositionally biased region" description="Basic and acidic residues" evidence="5">
    <location>
        <begin position="9"/>
        <end position="18"/>
    </location>
</feature>
<feature type="transmembrane region" description="Helical" evidence="6">
    <location>
        <begin position="432"/>
        <end position="452"/>
    </location>
</feature>
<evidence type="ECO:0000256" key="5">
    <source>
        <dbReference type="SAM" id="MobiDB-lite"/>
    </source>
</evidence>
<feature type="transmembrane region" description="Helical" evidence="6">
    <location>
        <begin position="491"/>
        <end position="512"/>
    </location>
</feature>
<dbReference type="AlphaFoldDB" id="A0AAD4DEP9"/>
<protein>
    <submittedName>
        <fullName evidence="7">Uncharacterized protein</fullName>
    </submittedName>
</protein>
<comment type="caution">
    <text evidence="7">The sequence shown here is derived from an EMBL/GenBank/DDBJ whole genome shotgun (WGS) entry which is preliminary data.</text>
</comment>
<feature type="region of interest" description="Disordered" evidence="5">
    <location>
        <begin position="1"/>
        <end position="39"/>
    </location>
</feature>
<dbReference type="EMBL" id="JAAAIL010000391">
    <property type="protein sequence ID" value="KAG0276227.1"/>
    <property type="molecule type" value="Genomic_DNA"/>
</dbReference>
<dbReference type="GO" id="GO:0022857">
    <property type="term" value="F:transmembrane transporter activity"/>
    <property type="evidence" value="ECO:0007669"/>
    <property type="project" value="InterPro"/>
</dbReference>